<gene>
    <name evidence="1" type="ORF">ACOLOM_LOCUS9913</name>
</gene>
<accession>A0ACA9P751</accession>
<evidence type="ECO:0000313" key="1">
    <source>
        <dbReference type="EMBL" id="CAG8693078.1"/>
    </source>
</evidence>
<proteinExistence type="predicted"/>
<dbReference type="EMBL" id="CAJVPT010030077">
    <property type="protein sequence ID" value="CAG8693078.1"/>
    <property type="molecule type" value="Genomic_DNA"/>
</dbReference>
<evidence type="ECO:0000313" key="2">
    <source>
        <dbReference type="Proteomes" id="UP000789525"/>
    </source>
</evidence>
<feature type="non-terminal residue" evidence="1">
    <location>
        <position position="290"/>
    </location>
</feature>
<comment type="caution">
    <text evidence="1">The sequence shown here is derived from an EMBL/GenBank/DDBJ whole genome shotgun (WGS) entry which is preliminary data.</text>
</comment>
<reference evidence="1" key="1">
    <citation type="submission" date="2021-06" db="EMBL/GenBank/DDBJ databases">
        <authorList>
            <person name="Kallberg Y."/>
            <person name="Tangrot J."/>
            <person name="Rosling A."/>
        </authorList>
    </citation>
    <scope>NUCLEOTIDE SEQUENCE</scope>
    <source>
        <strain evidence="1">CL356</strain>
    </source>
</reference>
<dbReference type="Proteomes" id="UP000789525">
    <property type="component" value="Unassembled WGS sequence"/>
</dbReference>
<organism evidence="1 2">
    <name type="scientific">Acaulospora colombiana</name>
    <dbReference type="NCBI Taxonomy" id="27376"/>
    <lineage>
        <taxon>Eukaryota</taxon>
        <taxon>Fungi</taxon>
        <taxon>Fungi incertae sedis</taxon>
        <taxon>Mucoromycota</taxon>
        <taxon>Glomeromycotina</taxon>
        <taxon>Glomeromycetes</taxon>
        <taxon>Diversisporales</taxon>
        <taxon>Acaulosporaceae</taxon>
        <taxon>Acaulospora</taxon>
    </lineage>
</organism>
<name>A0ACA9P751_9GLOM</name>
<keyword evidence="2" id="KW-1185">Reference proteome</keyword>
<protein>
    <submittedName>
        <fullName evidence="1">11943_t:CDS:1</fullName>
    </submittedName>
</protein>
<sequence length="290" mass="33500">MCDELGKNVEEITRKNKTIMNQTLEQLVNLSLSLGTASGEMNRIENLFVEISNNLKKYKDDIATTEEKVGGFRDLLDGTILQINRARLARTPAYSNQAQQCSICNNPYVFLKWCKFCDREQFRQQFPNWGSGNTEFDKIIRDSQLSIKYPNGYIQWIPYEKFHNITFVGSGSFAKVYRADWVEGFGIWDYALGRRVLYPNTPVALKELTNSKDISKNFLDEVVAYVKSSSSTVLRCYGISKNPETNDYIIVFPYAHGGNLNKYLEKRLDWVDKLDVLRHILYGLVDIHNR</sequence>